<dbReference type="InterPro" id="IPR008638">
    <property type="entry name" value="FhaB/CdiA-like_TPS"/>
</dbReference>
<feature type="domain" description="Filamentous haemagglutinin FhaB/tRNA nuclease CdiA-like TPS" evidence="2">
    <location>
        <begin position="783"/>
        <end position="903"/>
    </location>
</feature>
<feature type="domain" description="Filamentous haemagglutinin FhaB/tRNA nuclease CdiA-like TPS" evidence="2">
    <location>
        <begin position="1308"/>
        <end position="1428"/>
    </location>
</feature>
<evidence type="ECO:0000313" key="3">
    <source>
        <dbReference type="EMBL" id="SCZ55190.1"/>
    </source>
</evidence>
<feature type="region of interest" description="Disordered" evidence="1">
    <location>
        <begin position="652"/>
        <end position="673"/>
    </location>
</feature>
<dbReference type="Gene3D" id="2.160.20.10">
    <property type="entry name" value="Single-stranded right-handed beta-helix, Pectin lyase-like"/>
    <property type="match status" value="3"/>
</dbReference>
<evidence type="ECO:0000313" key="4">
    <source>
        <dbReference type="Proteomes" id="UP000183223"/>
    </source>
</evidence>
<dbReference type="EMBL" id="FMWJ01000002">
    <property type="protein sequence ID" value="SCZ55190.1"/>
    <property type="molecule type" value="Genomic_DNA"/>
</dbReference>
<dbReference type="InterPro" id="IPR011050">
    <property type="entry name" value="Pectin_lyase_fold/virulence"/>
</dbReference>
<dbReference type="Pfam" id="PF05860">
    <property type="entry name" value="TPS"/>
    <property type="match status" value="3"/>
</dbReference>
<evidence type="ECO:0000256" key="1">
    <source>
        <dbReference type="SAM" id="MobiDB-lite"/>
    </source>
</evidence>
<accession>A0A1G5Q150</accession>
<sequence length="3047" mass="320983">MDKRHNSVVSTTSYLLIYLTAIQPLHPAMAVGITPDNNRTQVQNQGNVPVVNIATPNEAGISHNTYQEFNVATQGAVLNNATQAAQSQLAGQLNANPNLKGKAAELIINEVTGSGRSDLQGRLEIAGNKANVMIANPNGITCDGCGFINTASATLTTGKPQFDKQGALEALEVKKGQITIGGKGLDGKATDYVDIISRAAELNGKIQANTLSMTQGANRISLKDGTVKPIAGEGAKPQLAVDTKALGGMYANKIRLVATEEGAGVNLTNLTTIQDAISLTAEGKIILGEVHAKTDININSQAIETVAQSHVQADQHLILTTETLQNQGQIRAGGDVTIKATKLDNVNPTRRSHPIITANKNNNITANEINNVGELSAVQNLTLTGKNFSTQAIKDSQENIIGKLSAGGDLTAVFKDGFRFNFDKEHFKEGKKPTDLALITGKNISLTARDLANRASMMAEQNLTVAAETIYLGQGNLKAGNHVMLEGKSHLDVNGYDISGRDVTLLASRGLLSVASGDDYTPEGVRVLTTLSADNILRIIADGPINIVDTLINRAKNIFLATNDKLEIYASGDLIDFNDERSPLNDSAKQALINQRLRQLSQLQADENIEIHAGKIVDLRSIPLTAGKDITLTSGGTLDISKITAEAPYEYENEHGDGYKKHDEYENASDEEDEQSYPQFQFPIAKSVITAGNNLTLNAGGDIIDTEATLSAKGTTTIAKNNAELHSPEGKYNSVEGKYTPVTSALIKSALRHGPELTMNFSEIEGEVPGIKLADKQTRITSKNNRPIIHIAAPNARGVSHNRYQAFNVGTSGLVLNNATHDVQSLLAGQIGANLNFKGQSAELIINEVVGAFASNLQGLLEVAGQKANVFIVNPNGMICNGCGFINTPAVTLSTGKPVFDKDGALAALEVKKGAITLGEKGLDATAQDNVDIISRTTKLNGRLQAKNLTLTQGPNRIDFKRGTIVPITGEGYTPWEAIDTGSLGGMYAHKIRLVSTEPGKAVNLTNLTATQGDISVTAGGKVTLGDVQAKTDINMRGKGIAMAEQSHMQAGQHLTLTADTLQNRGRIRAAGDVAIKAKALSLNGGNVNAGNHVLLQGENSFTMRGADISGLNITLISNGYSTAVLPGGSDTPKGTRALSLISAVNTLRILSERGISLSDTLISRAKNIFVASNEWIGINQHLAADENIDLHAGGGINLAGISLTAGKDISLTSGGSLYVGNVTAGNNLTLIAGGNMAETTLSAEGTAAVAKNSPALYSADGKYTPVTSALIDLALGNAPQLAINIPEIAGGIPGIQLADKRARIAVRNNLPVIHIAAPNSRGVSHNRYQEFNVGASGLVLNNATDATQSVLAGQIGANPHFNGQSAELIINEVVGTLASNLQGLLEVVGQKAPVFIANPNGITCNGCGFINTPAVTLSTGKLVFDKAGALAALEVKKGAVTVDEKGLDATAQDDVDIISRTTNLNGRLQAKNLTLTQGPNRIDFKRGTLVPIAGEGYTPWRAIDTGSLGGMYANKIHLVSTEPGKAVNLTNLTATQGDIRLTADGEMTLGNIQAKTDITVSSKGIKTAEQSQIQAGKDITLAANTLDNRGKIISEGDMRLFIDLLYNQNKGLIQANNHLWLQKDASGNLSTGINNISATLKTNNGDIVIRTKAFSHDSQANLVSGANAYINATKLDNSQSQFQAQKNLILTGHDFNNGMDGKLSAGLNVVADFIDKFNGTAFISAKNILLHAGDIISMGYLKAENDLSVIAERRINAHENKLAAKRNLTLIAGKDIDAFQAELKGENVELLTHEGDIRMSGDCSRISAGNNLQIFANHKLDLYGLLFDKSNNITLNAGREIDASQVKLAAQKNLTLIAGKDITARQIELKGENIELLVREGDIRMPMGGDDSRISASNNLQMFASHKLNLQGILFDKANNITLNAGHEIAADRVKLEANNNLTLIAGKDITAGRAELKGENVELLVREGDIQMGWNRSNESLPSISANNHLRISAGNDLDLFGIQLNKSRHLTLSAGRNLNARQGKLNAAGNIHLFAGNDLILRRARINAGQQVMLSAGHDIDMSRPNTPESLFYLSELYGLDKLTELKERMTPVDLSELGTQITAGDHLQLSAGGDIAGIAKLTSTQGNVSVNAGRDLLLSAQKYSPINDGDKHYLYATSSINAAKNLTLVAAGNLLTSGTRLTSGNDMLLSAGGNVRFESRQEFIREGNIERFTQHASRLNSGGALTMRSQGSILFQATELIAKGVMDIAATGGFLYAQAMEEVYRREETEKSCKGFGPIKSCKVFGSKTEHKIQIKNTNKVTEFTAGGDINLMAKDEVTLEASRIETDKNAKITSQTGKVNFKAMPNIDFEQTLTTSKGFFITQHDKGHREETWIIPSVHVGGTLTVEAAKGISADVKVKEGQLLEDALGVLSNTPGTEWLKNLQDRNDVQWNRVKDAYSSWDKKSESLNPVAGAVIAIAVAAVTAGSGLAAWAGSGAVGATGATGATASAVYGAAYGGMIGLTSQAAVALVENKGDLTKTLAALAKRDAVKSLVTQIAVGGALGGLDHTMGWGKLVEGKGVVYPVKAKLPLLSNNNWSQVAQRVAAQSVVSSTIGTAINGGSFTDNLQAALLSNVGNQINAEGARLIGDNGEILGHSGKMLSHAVVAGISAEIAGGDAKGAAVGALAAELAAITMESRLFEPAYKNETERQIHKLQEALTGNEGKAQTAKFIGALSGALISHTPEGAYSAANSAELVYRNNMTEHMLYQLSVDNQKDILAAKKGDKAAEERVIARRNAAIAVTAVAAGGYALVYGGHILIAGSAEMATAGRVALEGCKTNPALCLNNVGIFVADAVAPEAAVGTGVLAAGAVKVLGNSKEGAKDLAEGLSHASKPLLSNAKPDTHAVASLIEKEALYMERNLATAAEAAAVKTETVAVDATKNIRNEPIAQKIDTERFGKLGLTELAKTGTKIDPAAKAGDLTVAGRALQKHGSREGSAFPVAKGSPAQINQQGQKILEGIIKSPGAKVQEGNRFGGFDIIASDGRGARFDPQGNFRGFLEP</sequence>
<organism evidence="3 4">
    <name type="scientific">Photorhabdus luminescens</name>
    <name type="common">Xenorhabdus luminescens</name>
    <dbReference type="NCBI Taxonomy" id="29488"/>
    <lineage>
        <taxon>Bacteria</taxon>
        <taxon>Pseudomonadati</taxon>
        <taxon>Pseudomonadota</taxon>
        <taxon>Gammaproteobacteria</taxon>
        <taxon>Enterobacterales</taxon>
        <taxon>Morganellaceae</taxon>
        <taxon>Photorhabdus</taxon>
    </lineage>
</organism>
<dbReference type="SMART" id="SM00912">
    <property type="entry name" value="Haemagg_act"/>
    <property type="match status" value="3"/>
</dbReference>
<dbReference type="NCBIfam" id="TIGR01901">
    <property type="entry name" value="adhes_NPXG"/>
    <property type="match status" value="3"/>
</dbReference>
<dbReference type="NCBIfam" id="TIGR01731">
    <property type="entry name" value="fil_hemag_20aa"/>
    <property type="match status" value="5"/>
</dbReference>
<name>A0A1G5Q150_PHOLU</name>
<dbReference type="InterPro" id="IPR012334">
    <property type="entry name" value="Pectin_lyas_fold"/>
</dbReference>
<keyword evidence="4" id="KW-1185">Reference proteome</keyword>
<dbReference type="Proteomes" id="UP000183223">
    <property type="component" value="Unassembled WGS sequence"/>
</dbReference>
<dbReference type="RefSeq" id="WP_244161529.1">
    <property type="nucleotide sequence ID" value="NZ_FMWJ01000002.1"/>
</dbReference>
<reference evidence="4" key="1">
    <citation type="submission" date="2016-10" db="EMBL/GenBank/DDBJ databases">
        <authorList>
            <person name="Varghese N."/>
            <person name="Submissions S."/>
        </authorList>
    </citation>
    <scope>NUCLEOTIDE SEQUENCE [LARGE SCALE GENOMIC DNA]</scope>
    <source>
        <strain evidence="4">ATCC 29999</strain>
    </source>
</reference>
<gene>
    <name evidence="3" type="ORF">SAMN02982990_00706</name>
</gene>
<dbReference type="SUPFAM" id="SSF51126">
    <property type="entry name" value="Pectin lyase-like"/>
    <property type="match status" value="3"/>
</dbReference>
<feature type="domain" description="Filamentous haemagglutinin FhaB/tRNA nuclease CdiA-like TPS" evidence="2">
    <location>
        <begin position="45"/>
        <end position="165"/>
    </location>
</feature>
<dbReference type="InterPro" id="IPR006915">
    <property type="entry name" value="DUF637_hemagglutn_put"/>
</dbReference>
<feature type="compositionally biased region" description="Basic and acidic residues" evidence="1">
    <location>
        <begin position="652"/>
        <end position="665"/>
    </location>
</feature>
<evidence type="ECO:0000259" key="2">
    <source>
        <dbReference type="SMART" id="SM00912"/>
    </source>
</evidence>
<dbReference type="InterPro" id="IPR010069">
    <property type="entry name" value="CdiA_FHA1_rpt"/>
</dbReference>
<proteinExistence type="predicted"/>
<dbReference type="Pfam" id="PF04830">
    <property type="entry name" value="DUF637"/>
    <property type="match status" value="1"/>
</dbReference>
<protein>
    <submittedName>
        <fullName evidence="3">Filamentous hemagglutinin family N-terminal domain-containing protein</fullName>
    </submittedName>
</protein>